<proteinExistence type="predicted"/>
<reference evidence="1" key="1">
    <citation type="submission" date="2019-06" db="EMBL/GenBank/DDBJ databases">
        <authorList>
            <person name="Deangelis K."/>
            <person name="Huntemann M."/>
            <person name="Clum A."/>
            <person name="Pillay M."/>
            <person name="Palaniappan K."/>
            <person name="Varghese N."/>
            <person name="Mikhailova N."/>
            <person name="Stamatis D."/>
            <person name="Reddy T."/>
            <person name="Daum C."/>
            <person name="Shapiro N."/>
            <person name="Ivanova N."/>
            <person name="Kyrpides N."/>
            <person name="Woyke T."/>
        </authorList>
    </citation>
    <scope>NUCLEOTIDE SEQUENCE [LARGE SCALE GENOMIC DNA]</scope>
    <source>
        <strain evidence="1">128R</strain>
    </source>
</reference>
<evidence type="ECO:0000313" key="1">
    <source>
        <dbReference type="EMBL" id="TVZ69530.1"/>
    </source>
</evidence>
<gene>
    <name evidence="1" type="ORF">FHU10_2049</name>
</gene>
<comment type="caution">
    <text evidence="1">The sequence shown here is derived from an EMBL/GenBank/DDBJ whole genome shotgun (WGS) entry which is preliminary data.</text>
</comment>
<accession>A0A542CW84</accession>
<reference evidence="1" key="2">
    <citation type="submission" date="2019-08" db="EMBL/GenBank/DDBJ databases">
        <title>Investigation of anaerobic lignin degradation for improved lignocellulosic biofuels.</title>
        <authorList>
            <person name="Deangelis K.PhD."/>
        </authorList>
    </citation>
    <scope>NUCLEOTIDE SEQUENCE [LARGE SCALE GENOMIC DNA]</scope>
    <source>
        <strain evidence="1">128R</strain>
    </source>
</reference>
<organism evidence="1">
    <name type="scientific">Serratia fonticola</name>
    <dbReference type="NCBI Taxonomy" id="47917"/>
    <lineage>
        <taxon>Bacteria</taxon>
        <taxon>Pseudomonadati</taxon>
        <taxon>Pseudomonadota</taxon>
        <taxon>Gammaproteobacteria</taxon>
        <taxon>Enterobacterales</taxon>
        <taxon>Yersiniaceae</taxon>
        <taxon>Serratia</taxon>
    </lineage>
</organism>
<protein>
    <submittedName>
        <fullName evidence="1">Uncharacterized protein</fullName>
    </submittedName>
</protein>
<dbReference type="OrthoDB" id="6434572at2"/>
<dbReference type="EMBL" id="VISQ01000001">
    <property type="protein sequence ID" value="TVZ69530.1"/>
    <property type="molecule type" value="Genomic_DNA"/>
</dbReference>
<name>A0A542CW84_SERFO</name>
<sequence>MFKIIVTTKNHRTGKTTVETCRRRYKTYRGAEKAAQGMRWVCRPDGVTATEEVSAEVVEVSRA</sequence>
<dbReference type="AlphaFoldDB" id="A0A542CW84"/>